<name>A0A814GG81_9BILA</name>
<feature type="compositionally biased region" description="Basic and acidic residues" evidence="3">
    <location>
        <begin position="236"/>
        <end position="259"/>
    </location>
</feature>
<feature type="compositionally biased region" description="Basic residues" evidence="3">
    <location>
        <begin position="221"/>
        <end position="235"/>
    </location>
</feature>
<proteinExistence type="predicted"/>
<dbReference type="EMBL" id="CAJNOO010000627">
    <property type="protein sequence ID" value="CAF0995922.1"/>
    <property type="molecule type" value="Genomic_DNA"/>
</dbReference>
<dbReference type="OrthoDB" id="442677at2759"/>
<feature type="compositionally biased region" description="Basic and acidic residues" evidence="3">
    <location>
        <begin position="276"/>
        <end position="287"/>
    </location>
</feature>
<dbReference type="InterPro" id="IPR012677">
    <property type="entry name" value="Nucleotide-bd_a/b_plait_sf"/>
</dbReference>
<feature type="domain" description="RRM" evidence="4">
    <location>
        <begin position="163"/>
        <end position="243"/>
    </location>
</feature>
<dbReference type="SUPFAM" id="SSF54928">
    <property type="entry name" value="RNA-binding domain, RBD"/>
    <property type="match status" value="2"/>
</dbReference>
<reference evidence="5" key="1">
    <citation type="submission" date="2021-02" db="EMBL/GenBank/DDBJ databases">
        <authorList>
            <person name="Nowell W R."/>
        </authorList>
    </citation>
    <scope>NUCLEOTIDE SEQUENCE</scope>
</reference>
<evidence type="ECO:0000256" key="1">
    <source>
        <dbReference type="ARBA" id="ARBA00022884"/>
    </source>
</evidence>
<evidence type="ECO:0000256" key="3">
    <source>
        <dbReference type="SAM" id="MobiDB-lite"/>
    </source>
</evidence>
<protein>
    <recommendedName>
        <fullName evidence="4">RRM domain-containing protein</fullName>
    </recommendedName>
</protein>
<dbReference type="PANTHER" id="PTHR10352">
    <property type="entry name" value="EUKARYOTIC TRANSLATION INITIATION FACTOR 3 SUBUNIT G"/>
    <property type="match status" value="1"/>
</dbReference>
<gene>
    <name evidence="5" type="ORF">RFH988_LOCUS13910</name>
</gene>
<sequence>MTSNLSALFNNAKKVTLVSVPIKEESENETVEEEIIKPEKKKIKREHEYEDLSIVNDQTVFVGNVPIGCTQKELKKLFSQFGTVKSVRLRNLIPLNPKRGKRLAFIKKEFHPLQKTINAFVRFTDETEAKDATSLNGHLYKEHHLRVDVTHGQHEDTKHDNKRSIFIGNLPFDANDDDVWKVFEECGEIENVRLVRDSATSVGKGFGYVLFRPIKSTKSSTKPRRQNKKFKSKKSFHSDVKDGVKQGRIEKRPAVQLRKEKQKQKKKNLSTKTNNTRKDVIHLKKKN</sequence>
<evidence type="ECO:0000256" key="2">
    <source>
        <dbReference type="PROSITE-ProRule" id="PRU00176"/>
    </source>
</evidence>
<feature type="region of interest" description="Disordered" evidence="3">
    <location>
        <begin position="217"/>
        <end position="287"/>
    </location>
</feature>
<evidence type="ECO:0000313" key="6">
    <source>
        <dbReference type="Proteomes" id="UP000663882"/>
    </source>
</evidence>
<accession>A0A814GG81</accession>
<dbReference type="Pfam" id="PF00076">
    <property type="entry name" value="RRM_1"/>
    <property type="match status" value="2"/>
</dbReference>
<keyword evidence="1 2" id="KW-0694">RNA-binding</keyword>
<feature type="domain" description="RRM" evidence="4">
    <location>
        <begin position="58"/>
        <end position="152"/>
    </location>
</feature>
<feature type="compositionally biased region" description="Basic residues" evidence="3">
    <location>
        <begin position="260"/>
        <end position="269"/>
    </location>
</feature>
<dbReference type="GO" id="GO:0003723">
    <property type="term" value="F:RNA binding"/>
    <property type="evidence" value="ECO:0007669"/>
    <property type="project" value="UniProtKB-UniRule"/>
</dbReference>
<dbReference type="Gene3D" id="3.30.70.330">
    <property type="match status" value="2"/>
</dbReference>
<dbReference type="CDD" id="cd12394">
    <property type="entry name" value="RRM1_RBM34"/>
    <property type="match status" value="1"/>
</dbReference>
<dbReference type="PROSITE" id="PS50102">
    <property type="entry name" value="RRM"/>
    <property type="match status" value="2"/>
</dbReference>
<organism evidence="5 6">
    <name type="scientific">Rotaria sordida</name>
    <dbReference type="NCBI Taxonomy" id="392033"/>
    <lineage>
        <taxon>Eukaryota</taxon>
        <taxon>Metazoa</taxon>
        <taxon>Spiralia</taxon>
        <taxon>Gnathifera</taxon>
        <taxon>Rotifera</taxon>
        <taxon>Eurotatoria</taxon>
        <taxon>Bdelloidea</taxon>
        <taxon>Philodinida</taxon>
        <taxon>Philodinidae</taxon>
        <taxon>Rotaria</taxon>
    </lineage>
</organism>
<evidence type="ECO:0000313" key="5">
    <source>
        <dbReference type="EMBL" id="CAF0995922.1"/>
    </source>
</evidence>
<comment type="caution">
    <text evidence="5">The sequence shown here is derived from an EMBL/GenBank/DDBJ whole genome shotgun (WGS) entry which is preliminary data.</text>
</comment>
<dbReference type="InterPro" id="IPR000504">
    <property type="entry name" value="RRM_dom"/>
</dbReference>
<dbReference type="InterPro" id="IPR035979">
    <property type="entry name" value="RBD_domain_sf"/>
</dbReference>
<dbReference type="AlphaFoldDB" id="A0A814GG81"/>
<dbReference type="SMART" id="SM00360">
    <property type="entry name" value="RRM"/>
    <property type="match status" value="2"/>
</dbReference>
<evidence type="ECO:0000259" key="4">
    <source>
        <dbReference type="PROSITE" id="PS50102"/>
    </source>
</evidence>
<dbReference type="Proteomes" id="UP000663882">
    <property type="component" value="Unassembled WGS sequence"/>
</dbReference>